<dbReference type="PANTHER" id="PTHR43142:SF1">
    <property type="entry name" value="CARBOXYLIC ESTER HYDROLASE"/>
    <property type="match status" value="1"/>
</dbReference>
<proteinExistence type="inferred from homology"/>
<evidence type="ECO:0000256" key="7">
    <source>
        <dbReference type="SAM" id="SignalP"/>
    </source>
</evidence>
<dbReference type="OrthoDB" id="19653at2759"/>
<name>A0A5N4AT80_PHOPY</name>
<evidence type="ECO:0000256" key="4">
    <source>
        <dbReference type="ARBA" id="ARBA00023157"/>
    </source>
</evidence>
<evidence type="ECO:0000256" key="2">
    <source>
        <dbReference type="ARBA" id="ARBA00022487"/>
    </source>
</evidence>
<dbReference type="GO" id="GO:0052689">
    <property type="term" value="F:carboxylic ester hydrolase activity"/>
    <property type="evidence" value="ECO:0007669"/>
    <property type="project" value="UniProtKB-KW"/>
</dbReference>
<dbReference type="InterPro" id="IPR019819">
    <property type="entry name" value="Carboxylesterase_B_CS"/>
</dbReference>
<keyword evidence="5" id="KW-0325">Glycoprotein</keyword>
<keyword evidence="4" id="KW-1015">Disulfide bond</keyword>
<dbReference type="SUPFAM" id="SSF53474">
    <property type="entry name" value="alpha/beta-Hydrolases"/>
    <property type="match status" value="1"/>
</dbReference>
<keyword evidence="2" id="KW-0719">Serine esterase</keyword>
<keyword evidence="10" id="KW-1185">Reference proteome</keyword>
<reference evidence="9 10" key="1">
    <citation type="journal article" date="2018" name="Elife">
        <title>Firefly genomes illuminate parallel origins of bioluminescence in beetles.</title>
        <authorList>
            <person name="Fallon T.R."/>
            <person name="Lower S.E."/>
            <person name="Chang C.H."/>
            <person name="Bessho-Uehara M."/>
            <person name="Martin G.J."/>
            <person name="Bewick A.J."/>
            <person name="Behringer M."/>
            <person name="Debat H.J."/>
            <person name="Wong I."/>
            <person name="Day J.C."/>
            <person name="Suvorov A."/>
            <person name="Silva C.J."/>
            <person name="Stanger-Hall K.F."/>
            <person name="Hall D.W."/>
            <person name="Schmitz R.J."/>
            <person name="Nelson D.R."/>
            <person name="Lewis S.M."/>
            <person name="Shigenobu S."/>
            <person name="Bybee S.M."/>
            <person name="Larracuente A.M."/>
            <person name="Oba Y."/>
            <person name="Weng J.K."/>
        </authorList>
    </citation>
    <scope>NUCLEOTIDE SEQUENCE [LARGE SCALE GENOMIC DNA]</scope>
    <source>
        <strain evidence="9">1611_PpyrPB1</strain>
        <tissue evidence="9">Whole body</tissue>
    </source>
</reference>
<organism evidence="9 10">
    <name type="scientific">Photinus pyralis</name>
    <name type="common">Common eastern firefly</name>
    <name type="synonym">Lampyris pyralis</name>
    <dbReference type="NCBI Taxonomy" id="7054"/>
    <lineage>
        <taxon>Eukaryota</taxon>
        <taxon>Metazoa</taxon>
        <taxon>Ecdysozoa</taxon>
        <taxon>Arthropoda</taxon>
        <taxon>Hexapoda</taxon>
        <taxon>Insecta</taxon>
        <taxon>Pterygota</taxon>
        <taxon>Neoptera</taxon>
        <taxon>Endopterygota</taxon>
        <taxon>Coleoptera</taxon>
        <taxon>Polyphaga</taxon>
        <taxon>Elateriformia</taxon>
        <taxon>Elateroidea</taxon>
        <taxon>Lampyridae</taxon>
        <taxon>Lampyrinae</taxon>
        <taxon>Photinus</taxon>
    </lineage>
</organism>
<evidence type="ECO:0000259" key="8">
    <source>
        <dbReference type="Pfam" id="PF00135"/>
    </source>
</evidence>
<dbReference type="InParanoid" id="A0A5N4AT80"/>
<dbReference type="PROSITE" id="PS00941">
    <property type="entry name" value="CARBOXYLESTERASE_B_2"/>
    <property type="match status" value="1"/>
</dbReference>
<evidence type="ECO:0000313" key="9">
    <source>
        <dbReference type="EMBL" id="KAB0800463.1"/>
    </source>
</evidence>
<keyword evidence="7" id="KW-0732">Signal</keyword>
<evidence type="ECO:0000256" key="3">
    <source>
        <dbReference type="ARBA" id="ARBA00022801"/>
    </source>
</evidence>
<dbReference type="InterPro" id="IPR002018">
    <property type="entry name" value="CarbesteraseB"/>
</dbReference>
<dbReference type="PANTHER" id="PTHR43142">
    <property type="entry name" value="CARBOXYLIC ESTER HYDROLASE"/>
    <property type="match status" value="1"/>
</dbReference>
<dbReference type="PROSITE" id="PS00122">
    <property type="entry name" value="CARBOXYLESTERASE_B_1"/>
    <property type="match status" value="1"/>
</dbReference>
<dbReference type="Gene3D" id="3.40.50.1820">
    <property type="entry name" value="alpha/beta hydrolase"/>
    <property type="match status" value="1"/>
</dbReference>
<dbReference type="Proteomes" id="UP000327044">
    <property type="component" value="Unassembled WGS sequence"/>
</dbReference>
<keyword evidence="3 6" id="KW-0378">Hydrolase</keyword>
<dbReference type="InterPro" id="IPR019826">
    <property type="entry name" value="Carboxylesterase_B_AS"/>
</dbReference>
<evidence type="ECO:0000256" key="5">
    <source>
        <dbReference type="ARBA" id="ARBA00023180"/>
    </source>
</evidence>
<protein>
    <recommendedName>
        <fullName evidence="6">Carboxylic ester hydrolase</fullName>
        <ecNumber evidence="6">3.1.1.-</ecNumber>
    </recommendedName>
</protein>
<comment type="similarity">
    <text evidence="1 6">Belongs to the type-B carboxylesterase/lipase family.</text>
</comment>
<feature type="chain" id="PRO_5024345459" description="Carboxylic ester hydrolase" evidence="7">
    <location>
        <begin position="16"/>
        <end position="554"/>
    </location>
</feature>
<evidence type="ECO:0000256" key="1">
    <source>
        <dbReference type="ARBA" id="ARBA00005964"/>
    </source>
</evidence>
<gene>
    <name evidence="9" type="ORF">PPYR_06203</name>
</gene>
<feature type="domain" description="Carboxylesterase type B" evidence="8">
    <location>
        <begin position="20"/>
        <end position="516"/>
    </location>
</feature>
<accession>A0A5N4AT80</accession>
<dbReference type="Pfam" id="PF00135">
    <property type="entry name" value="COesterase"/>
    <property type="match status" value="1"/>
</dbReference>
<dbReference type="EMBL" id="VVIM01000004">
    <property type="protein sequence ID" value="KAB0800463.1"/>
    <property type="molecule type" value="Genomic_DNA"/>
</dbReference>
<dbReference type="AlphaFoldDB" id="A0A5N4AT80"/>
<sequence length="554" mass="62452">MYLLLTLYYITYSLADPPAAPLVRISLGNIRGYHKYSLEGRRFSAFEGIPYAEPPVGELRFEAPRSARPWNKTLDANTLFVCSQTRHPLLEEKKAQEDCLYLNVYVPKDQPSENDSFDVVVNIHGGAFMNGDGNLAPPGIIMDRDFVYVNLNYRVGALGFLSVEDTTVPGNNGLKDQQLALQWIQTHIKQFGGNPNSVTLMGQSAGGASVHFHYFSPKSRGLFHKGISQSGNVLMPWAIQEGALKEAKKLAALLNCEDANIRNMIYCLKQVPVEELVLKTRDIYRFNIYPLSPFAPVVEVDTDTSFMTKHPYQQLLSGEVNNVPWLTWITSEEGIIFSALQPPASYAEIEKHWDEWSPYMFDYQYAVAESQKKAVARRIKSYYFQDEKLCQDNINKFTDLMSDRYFNVGFERAVIMQAKFGKSPVYAGLYKFNKTEGLVKLFGLAVEGVMHGDDVALLHDLKPIRDIKLSKPETEMKNLLLDFLVSYAKNGKPGADGVHWEPVTPGKLNCLLMHDADDCNMVENVEISAKAFWDSLELKENGNIVRNGTTIPII</sequence>
<evidence type="ECO:0000256" key="6">
    <source>
        <dbReference type="RuleBase" id="RU361235"/>
    </source>
</evidence>
<comment type="caution">
    <text evidence="9">The sequence shown here is derived from an EMBL/GenBank/DDBJ whole genome shotgun (WGS) entry which is preliminary data.</text>
</comment>
<dbReference type="EC" id="3.1.1.-" evidence="6"/>
<feature type="signal peptide" evidence="7">
    <location>
        <begin position="1"/>
        <end position="15"/>
    </location>
</feature>
<dbReference type="InterPro" id="IPR029058">
    <property type="entry name" value="AB_hydrolase_fold"/>
</dbReference>
<evidence type="ECO:0000313" key="10">
    <source>
        <dbReference type="Proteomes" id="UP000327044"/>
    </source>
</evidence>